<evidence type="ECO:0000313" key="2">
    <source>
        <dbReference type="EMBL" id="VFJ68680.1"/>
    </source>
</evidence>
<sequence length="223" mass="25159">MERKIAGTRPLADLGDLPRPDSPSFEAGTHFFPIPPESMDSLSQWTDKERLNPSAVMLAAFEILIYHQANHEHFLLGFPVDGRCGAASKNAMGFFSEPMIVRANMHPWLTLREVIELAQKEIKQGIRWRHTPFAVAAEVIEHHHGRTNSPALQLLFSHILLPALDDPRCRVRLRRIHEGFGKINLDLWLTVQSVDERIMGRLFRPGHGDGRGALSTDPPTTIE</sequence>
<dbReference type="SUPFAM" id="SSF52777">
    <property type="entry name" value="CoA-dependent acyltransferases"/>
    <property type="match status" value="1"/>
</dbReference>
<dbReference type="InterPro" id="IPR001242">
    <property type="entry name" value="Condensation_dom"/>
</dbReference>
<accession>A0A450TLS5</accession>
<organism evidence="2">
    <name type="scientific">Candidatus Kentrum sp. FW</name>
    <dbReference type="NCBI Taxonomy" id="2126338"/>
    <lineage>
        <taxon>Bacteria</taxon>
        <taxon>Pseudomonadati</taxon>
        <taxon>Pseudomonadota</taxon>
        <taxon>Gammaproteobacteria</taxon>
        <taxon>Candidatus Kentrum</taxon>
    </lineage>
</organism>
<gene>
    <name evidence="2" type="ORF">BECKFW1821C_GA0114237_101543</name>
</gene>
<dbReference type="EMBL" id="CAADFE010000015">
    <property type="protein sequence ID" value="VFJ68680.1"/>
    <property type="molecule type" value="Genomic_DNA"/>
</dbReference>
<feature type="domain" description="Condensation" evidence="1">
    <location>
        <begin position="8"/>
        <end position="157"/>
    </location>
</feature>
<dbReference type="Pfam" id="PF00668">
    <property type="entry name" value="Condensation"/>
    <property type="match status" value="1"/>
</dbReference>
<protein>
    <submittedName>
        <fullName evidence="2">Condensation domain-containing protein</fullName>
    </submittedName>
</protein>
<evidence type="ECO:0000259" key="1">
    <source>
        <dbReference type="Pfam" id="PF00668"/>
    </source>
</evidence>
<dbReference type="GO" id="GO:0003824">
    <property type="term" value="F:catalytic activity"/>
    <property type="evidence" value="ECO:0007669"/>
    <property type="project" value="InterPro"/>
</dbReference>
<dbReference type="AlphaFoldDB" id="A0A450TLS5"/>
<name>A0A450TLS5_9GAMM</name>
<dbReference type="Gene3D" id="3.30.559.30">
    <property type="entry name" value="Nonribosomal peptide synthetase, condensation domain"/>
    <property type="match status" value="1"/>
</dbReference>
<proteinExistence type="predicted"/>
<reference evidence="2" key="1">
    <citation type="submission" date="2019-02" db="EMBL/GenBank/DDBJ databases">
        <authorList>
            <person name="Gruber-Vodicka R. H."/>
            <person name="Seah K. B. B."/>
        </authorList>
    </citation>
    <scope>NUCLEOTIDE SEQUENCE</scope>
    <source>
        <strain evidence="2">BECK_BZ131</strain>
    </source>
</reference>